<dbReference type="InterPro" id="IPR002925">
    <property type="entry name" value="Dienelactn_hydro"/>
</dbReference>
<gene>
    <name evidence="3" type="ORF">PBIL07802_LOCUS4669</name>
</gene>
<reference evidence="3" key="1">
    <citation type="submission" date="2021-01" db="EMBL/GenBank/DDBJ databases">
        <authorList>
            <person name="Corre E."/>
            <person name="Pelletier E."/>
            <person name="Niang G."/>
            <person name="Scheremetjew M."/>
            <person name="Finn R."/>
            <person name="Kale V."/>
            <person name="Holt S."/>
            <person name="Cochrane G."/>
            <person name="Meng A."/>
            <person name="Brown T."/>
            <person name="Cohen L."/>
        </authorList>
    </citation>
    <scope>NUCLEOTIDE SEQUENCE</scope>
    <source>
        <strain evidence="3">NIES-2562</strain>
    </source>
</reference>
<evidence type="ECO:0000313" key="3">
    <source>
        <dbReference type="EMBL" id="CAE0242504.1"/>
    </source>
</evidence>
<dbReference type="SUPFAM" id="SSF53474">
    <property type="entry name" value="alpha/beta-Hydrolases"/>
    <property type="match status" value="1"/>
</dbReference>
<dbReference type="Pfam" id="PF01738">
    <property type="entry name" value="DLH"/>
    <property type="match status" value="1"/>
</dbReference>
<proteinExistence type="predicted"/>
<feature type="region of interest" description="Disordered" evidence="1">
    <location>
        <begin position="1"/>
        <end position="24"/>
    </location>
</feature>
<protein>
    <recommendedName>
        <fullName evidence="2">Dienelactone hydrolase domain-containing protein</fullName>
    </recommendedName>
</protein>
<name>A0A7S3D0Y4_9EUKA</name>
<dbReference type="AlphaFoldDB" id="A0A7S3D0Y4"/>
<dbReference type="GO" id="GO:0016787">
    <property type="term" value="F:hydrolase activity"/>
    <property type="evidence" value="ECO:0007669"/>
    <property type="project" value="InterPro"/>
</dbReference>
<evidence type="ECO:0000256" key="1">
    <source>
        <dbReference type="SAM" id="MobiDB-lite"/>
    </source>
</evidence>
<organism evidence="3">
    <name type="scientific">Palpitomonas bilix</name>
    <dbReference type="NCBI Taxonomy" id="652834"/>
    <lineage>
        <taxon>Eukaryota</taxon>
        <taxon>Eukaryota incertae sedis</taxon>
    </lineage>
</organism>
<evidence type="ECO:0000259" key="2">
    <source>
        <dbReference type="Pfam" id="PF01738"/>
    </source>
</evidence>
<feature type="domain" description="Dienelactone hydrolase" evidence="2">
    <location>
        <begin position="43"/>
        <end position="234"/>
    </location>
</feature>
<dbReference type="EMBL" id="HBIB01007543">
    <property type="protein sequence ID" value="CAE0242504.1"/>
    <property type="molecule type" value="Transcribed_RNA"/>
</dbReference>
<dbReference type="PANTHER" id="PTHR17630">
    <property type="entry name" value="DIENELACTONE HYDROLASE"/>
    <property type="match status" value="1"/>
</dbReference>
<accession>A0A7S3D0Y4</accession>
<dbReference type="Gene3D" id="3.40.50.1820">
    <property type="entry name" value="alpha/beta hydrolase"/>
    <property type="match status" value="1"/>
</dbReference>
<dbReference type="PANTHER" id="PTHR17630:SF44">
    <property type="entry name" value="PROTEIN AIM2"/>
    <property type="match status" value="1"/>
</dbReference>
<dbReference type="InterPro" id="IPR029058">
    <property type="entry name" value="AB_hydrolase_fold"/>
</dbReference>
<sequence length="256" mass="27523">MASSSEAGCCPPGSVGPKPSAGADEVQRVEVEGKEYFVVGSGERGVLLVPDVFGPHSGRTLRVAETLAKEGFNVLVPNLFTEWAPDPPTDGTSVMKWIPEHPYSLFESDLEGALTYLKEQRGAKVVGAMGFCWGVWAFFKLATSKDKVVCGVGCHPSLRIEHFFNGDNSADALAAATHCPMLLLPAGNDPEHVQPGGSVVKVLESLPHGGETKVVPFPDMAHGWVNRGDVKDEKISAEVERALHECAIPYLKKYVR</sequence>